<evidence type="ECO:0000313" key="3">
    <source>
        <dbReference type="EMBL" id="AZR73834.1"/>
    </source>
</evidence>
<keyword evidence="4" id="KW-1185">Reference proteome</keyword>
<dbReference type="PANTHER" id="PTHR47505">
    <property type="entry name" value="DNA UTILIZATION PROTEIN YHGH"/>
    <property type="match status" value="1"/>
</dbReference>
<dbReference type="InterPro" id="IPR029057">
    <property type="entry name" value="PRTase-like"/>
</dbReference>
<organism evidence="3 4">
    <name type="scientific">Anoxybacter fermentans</name>
    <dbReference type="NCBI Taxonomy" id="1323375"/>
    <lineage>
        <taxon>Bacteria</taxon>
        <taxon>Bacillati</taxon>
        <taxon>Bacillota</taxon>
        <taxon>Clostridia</taxon>
        <taxon>Halanaerobiales</taxon>
        <taxon>Anoxybacter</taxon>
    </lineage>
</organism>
<dbReference type="SUPFAM" id="SSF53271">
    <property type="entry name" value="PRTase-like"/>
    <property type="match status" value="1"/>
</dbReference>
<reference evidence="3 4" key="1">
    <citation type="submission" date="2016-07" db="EMBL/GenBank/DDBJ databases">
        <title>Genome and transcriptome analysis of iron-reducing fermentative bacteria Anoxybacter fermentans.</title>
        <authorList>
            <person name="Zeng X."/>
            <person name="Shao Z."/>
        </authorList>
    </citation>
    <scope>NUCLEOTIDE SEQUENCE [LARGE SCALE GENOMIC DNA]</scope>
    <source>
        <strain evidence="3 4">DY22613</strain>
    </source>
</reference>
<evidence type="ECO:0000256" key="1">
    <source>
        <dbReference type="ARBA" id="ARBA00008007"/>
    </source>
</evidence>
<name>A0A3S9SZU9_9FIRM</name>
<dbReference type="Gene3D" id="3.40.50.2020">
    <property type="match status" value="1"/>
</dbReference>
<dbReference type="InterPro" id="IPR000836">
    <property type="entry name" value="PRTase_dom"/>
</dbReference>
<evidence type="ECO:0000313" key="4">
    <source>
        <dbReference type="Proteomes" id="UP000267250"/>
    </source>
</evidence>
<accession>A0A3S9SZU9</accession>
<dbReference type="CDD" id="cd06223">
    <property type="entry name" value="PRTases_typeI"/>
    <property type="match status" value="1"/>
</dbReference>
<dbReference type="Proteomes" id="UP000267250">
    <property type="component" value="Chromosome"/>
</dbReference>
<feature type="domain" description="Phosphoribosyltransferase" evidence="2">
    <location>
        <begin position="132"/>
        <end position="224"/>
    </location>
</feature>
<dbReference type="Pfam" id="PF00156">
    <property type="entry name" value="Pribosyltran"/>
    <property type="match status" value="1"/>
</dbReference>
<dbReference type="EMBL" id="CP016379">
    <property type="protein sequence ID" value="AZR73834.1"/>
    <property type="molecule type" value="Genomic_DNA"/>
</dbReference>
<dbReference type="KEGG" id="aft:BBF96_10815"/>
<evidence type="ECO:0000259" key="2">
    <source>
        <dbReference type="Pfam" id="PF00156"/>
    </source>
</evidence>
<proteinExistence type="inferred from homology"/>
<dbReference type="RefSeq" id="WP_127017184.1">
    <property type="nucleotide sequence ID" value="NZ_CP016379.1"/>
</dbReference>
<gene>
    <name evidence="3" type="ORF">BBF96_10815</name>
</gene>
<dbReference type="AlphaFoldDB" id="A0A3S9SZU9"/>
<dbReference type="InterPro" id="IPR051910">
    <property type="entry name" value="ComF/GntX_DNA_util-trans"/>
</dbReference>
<protein>
    <recommendedName>
        <fullName evidence="2">Phosphoribosyltransferase domain-containing protein</fullName>
    </recommendedName>
</protein>
<dbReference type="PANTHER" id="PTHR47505:SF1">
    <property type="entry name" value="DNA UTILIZATION PROTEIN YHGH"/>
    <property type="match status" value="1"/>
</dbReference>
<sequence length="228" mass="26551">MRRLINGILNLIYPERARCSLCKDELISWEIQLGICHQCLNEMNFFAGKGLKKLPELFEQHIDLVGSAVLYTGLIKELIYRLKYYGERQLIYPMVELMVRQYYIIFKEEKWDGLIPVPLHESRLHERGYNQALLLAVGLSFYLKIPCFDWVERVKETHPQNQLTLDQRRKNLEGAFRLKKGIEIKGGRWLIIDDIFTTGNTTNEIAKILKEAGAEKVGVYTLASGRMM</sequence>
<dbReference type="OrthoDB" id="9779910at2"/>
<comment type="similarity">
    <text evidence="1">Belongs to the ComF/GntX family.</text>
</comment>